<dbReference type="PANTHER" id="PTHR36540:SF1">
    <property type="entry name" value="PYRIMIDINE_PURINE NUCLEOSIDE PHOSPHORYLASE"/>
    <property type="match status" value="1"/>
</dbReference>
<keyword evidence="4" id="KW-1185">Reference proteome</keyword>
<dbReference type="Pfam" id="PF06865">
    <property type="entry name" value="Ppnp"/>
    <property type="match status" value="1"/>
</dbReference>
<comment type="caution">
    <text evidence="3">The sequence shown here is derived from an EMBL/GenBank/DDBJ whole genome shotgun (WGS) entry which is preliminary data.</text>
</comment>
<dbReference type="PANTHER" id="PTHR36540">
    <property type="entry name" value="PYRIMIDINE/PURINE NUCLEOSIDE PHOSPHORYLASE"/>
    <property type="match status" value="1"/>
</dbReference>
<proteinExistence type="predicted"/>
<keyword evidence="1" id="KW-0328">Glycosyltransferase</keyword>
<dbReference type="GO" id="GO:0016154">
    <property type="term" value="F:pyrimidine-nucleoside phosphorylase activity"/>
    <property type="evidence" value="ECO:0007669"/>
    <property type="project" value="TreeGrafter"/>
</dbReference>
<dbReference type="RefSeq" id="WP_159526238.1">
    <property type="nucleotide sequence ID" value="NZ_WUUU01000058.1"/>
</dbReference>
<organism evidence="3 4">
    <name type="scientific">Halobacterium bonnevillei</name>
    <dbReference type="NCBI Taxonomy" id="2692200"/>
    <lineage>
        <taxon>Archaea</taxon>
        <taxon>Methanobacteriati</taxon>
        <taxon>Methanobacteriota</taxon>
        <taxon>Stenosarchaea group</taxon>
        <taxon>Halobacteria</taxon>
        <taxon>Halobacteriales</taxon>
        <taxon>Halobacteriaceae</taxon>
        <taxon>Halobacterium</taxon>
    </lineage>
</organism>
<dbReference type="AlphaFoldDB" id="A0A6B0SPF3"/>
<dbReference type="Gene3D" id="2.60.120.10">
    <property type="entry name" value="Jelly Rolls"/>
    <property type="match status" value="1"/>
</dbReference>
<dbReference type="GO" id="GO:0005829">
    <property type="term" value="C:cytosol"/>
    <property type="evidence" value="ECO:0007669"/>
    <property type="project" value="TreeGrafter"/>
</dbReference>
<protein>
    <submittedName>
        <fullName evidence="3">DUF1255 family protein</fullName>
    </submittedName>
</protein>
<evidence type="ECO:0000256" key="1">
    <source>
        <dbReference type="ARBA" id="ARBA00022676"/>
    </source>
</evidence>
<dbReference type="EMBL" id="WUUU01000058">
    <property type="protein sequence ID" value="MXR20710.1"/>
    <property type="molecule type" value="Genomic_DNA"/>
</dbReference>
<evidence type="ECO:0000313" key="3">
    <source>
        <dbReference type="EMBL" id="MXR20710.1"/>
    </source>
</evidence>
<dbReference type="InterPro" id="IPR009664">
    <property type="entry name" value="Ppnp"/>
</dbReference>
<dbReference type="Proteomes" id="UP000471521">
    <property type="component" value="Unassembled WGS sequence"/>
</dbReference>
<dbReference type="GO" id="GO:0004731">
    <property type="term" value="F:purine-nucleoside phosphorylase activity"/>
    <property type="evidence" value="ECO:0007669"/>
    <property type="project" value="TreeGrafter"/>
</dbReference>
<dbReference type="InterPro" id="IPR011051">
    <property type="entry name" value="RmlC_Cupin_sf"/>
</dbReference>
<sequence length="104" mass="11538">MPDDVFEDATVHKRANVYYDGRVTSRELETAAGDRYTLGIVLPGSYEFETDASETIEMFAGSGRLELPDGTLSFEAGDVVTVPEDTEFEFVADDIVDYCCAYEE</sequence>
<accession>A0A6B0SPF3</accession>
<keyword evidence="2" id="KW-0808">Transferase</keyword>
<evidence type="ECO:0000256" key="2">
    <source>
        <dbReference type="ARBA" id="ARBA00022679"/>
    </source>
</evidence>
<name>A0A6B0SPF3_9EURY</name>
<dbReference type="OrthoDB" id="350881at2157"/>
<evidence type="ECO:0000313" key="4">
    <source>
        <dbReference type="Proteomes" id="UP000471521"/>
    </source>
</evidence>
<dbReference type="SUPFAM" id="SSF51182">
    <property type="entry name" value="RmlC-like cupins"/>
    <property type="match status" value="1"/>
</dbReference>
<dbReference type="InterPro" id="IPR014710">
    <property type="entry name" value="RmlC-like_jellyroll"/>
</dbReference>
<reference evidence="3 4" key="1">
    <citation type="submission" date="2019-12" db="EMBL/GenBank/DDBJ databases">
        <title>Isolation and characterization of three novel carbon monoxide-oxidizing members of Halobacteria from salione crusts and soils.</title>
        <authorList>
            <person name="Myers M.R."/>
            <person name="King G.M."/>
        </authorList>
    </citation>
    <scope>NUCLEOTIDE SEQUENCE [LARGE SCALE GENOMIC DNA]</scope>
    <source>
        <strain evidence="3 4">PCN9</strain>
    </source>
</reference>
<gene>
    <name evidence="3" type="ORF">GRX66_08860</name>
</gene>